<evidence type="ECO:0000259" key="5">
    <source>
        <dbReference type="PROSITE" id="PS50931"/>
    </source>
</evidence>
<dbReference type="SUPFAM" id="SSF53850">
    <property type="entry name" value="Periplasmic binding protein-like II"/>
    <property type="match status" value="1"/>
</dbReference>
<accession>A0A150RZV5</accession>
<keyword evidence="2" id="KW-0805">Transcription regulation</keyword>
<dbReference type="CDD" id="cd08422">
    <property type="entry name" value="PBP2_CrgA_like"/>
    <property type="match status" value="1"/>
</dbReference>
<dbReference type="InterPro" id="IPR036390">
    <property type="entry name" value="WH_DNA-bd_sf"/>
</dbReference>
<evidence type="ECO:0000313" key="7">
    <source>
        <dbReference type="Proteomes" id="UP000075635"/>
    </source>
</evidence>
<proteinExistence type="inferred from homology"/>
<evidence type="ECO:0000313" key="6">
    <source>
        <dbReference type="EMBL" id="KYF85772.1"/>
    </source>
</evidence>
<name>A0A150RZV5_SORCE</name>
<dbReference type="InterPro" id="IPR000847">
    <property type="entry name" value="LysR_HTH_N"/>
</dbReference>
<dbReference type="Pfam" id="PF00126">
    <property type="entry name" value="HTH_1"/>
    <property type="match status" value="1"/>
</dbReference>
<evidence type="ECO:0000256" key="1">
    <source>
        <dbReference type="ARBA" id="ARBA00009437"/>
    </source>
</evidence>
<organism evidence="6 7">
    <name type="scientific">Sorangium cellulosum</name>
    <name type="common">Polyangium cellulosum</name>
    <dbReference type="NCBI Taxonomy" id="56"/>
    <lineage>
        <taxon>Bacteria</taxon>
        <taxon>Pseudomonadati</taxon>
        <taxon>Myxococcota</taxon>
        <taxon>Polyangia</taxon>
        <taxon>Polyangiales</taxon>
        <taxon>Polyangiaceae</taxon>
        <taxon>Sorangium</taxon>
    </lineage>
</organism>
<dbReference type="InterPro" id="IPR005119">
    <property type="entry name" value="LysR_subst-bd"/>
</dbReference>
<dbReference type="InterPro" id="IPR058163">
    <property type="entry name" value="LysR-type_TF_proteobact-type"/>
</dbReference>
<protein>
    <recommendedName>
        <fullName evidence="5">HTH lysR-type domain-containing protein</fullName>
    </recommendedName>
</protein>
<feature type="domain" description="HTH lysR-type" evidence="5">
    <location>
        <begin position="7"/>
        <end position="64"/>
    </location>
</feature>
<dbReference type="PROSITE" id="PS50931">
    <property type="entry name" value="HTH_LYSR"/>
    <property type="match status" value="1"/>
</dbReference>
<dbReference type="GO" id="GO:0003700">
    <property type="term" value="F:DNA-binding transcription factor activity"/>
    <property type="evidence" value="ECO:0007669"/>
    <property type="project" value="InterPro"/>
</dbReference>
<dbReference type="PANTHER" id="PTHR30537:SF5">
    <property type="entry name" value="HTH-TYPE TRANSCRIPTIONAL ACTIVATOR TTDR-RELATED"/>
    <property type="match status" value="1"/>
</dbReference>
<comment type="caution">
    <text evidence="6">The sequence shown here is derived from an EMBL/GenBank/DDBJ whole genome shotgun (WGS) entry which is preliminary data.</text>
</comment>
<dbReference type="EMBL" id="JEMB01001627">
    <property type="protein sequence ID" value="KYF85772.1"/>
    <property type="molecule type" value="Genomic_DNA"/>
</dbReference>
<dbReference type="AlphaFoldDB" id="A0A150RZV5"/>
<keyword evidence="3" id="KW-0238">DNA-binding</keyword>
<comment type="similarity">
    <text evidence="1">Belongs to the LysR transcriptional regulatory family.</text>
</comment>
<gene>
    <name evidence="6" type="ORF">BE17_02345</name>
</gene>
<dbReference type="Proteomes" id="UP000075635">
    <property type="component" value="Unassembled WGS sequence"/>
</dbReference>
<dbReference type="FunFam" id="1.10.10.10:FF:000001">
    <property type="entry name" value="LysR family transcriptional regulator"/>
    <property type="match status" value="1"/>
</dbReference>
<dbReference type="Gene3D" id="1.10.10.10">
    <property type="entry name" value="Winged helix-like DNA-binding domain superfamily/Winged helix DNA-binding domain"/>
    <property type="match status" value="1"/>
</dbReference>
<reference evidence="6 7" key="1">
    <citation type="submission" date="2014-02" db="EMBL/GenBank/DDBJ databases">
        <title>The small core and large imbalanced accessory genome model reveals a collaborative survival strategy of Sorangium cellulosum strains in nature.</title>
        <authorList>
            <person name="Han K."/>
            <person name="Peng R."/>
            <person name="Blom J."/>
            <person name="Li Y.-Z."/>
        </authorList>
    </citation>
    <scope>NUCLEOTIDE SEQUENCE [LARGE SCALE GENOMIC DNA]</scope>
    <source>
        <strain evidence="6 7">So0011-07</strain>
    </source>
</reference>
<dbReference type="InterPro" id="IPR036388">
    <property type="entry name" value="WH-like_DNA-bd_sf"/>
</dbReference>
<dbReference type="Gene3D" id="3.40.190.290">
    <property type="match status" value="1"/>
</dbReference>
<dbReference type="PANTHER" id="PTHR30537">
    <property type="entry name" value="HTH-TYPE TRANSCRIPTIONAL REGULATOR"/>
    <property type="match status" value="1"/>
</dbReference>
<dbReference type="GO" id="GO:0003677">
    <property type="term" value="F:DNA binding"/>
    <property type="evidence" value="ECO:0007669"/>
    <property type="project" value="UniProtKB-KW"/>
</dbReference>
<evidence type="ECO:0000256" key="4">
    <source>
        <dbReference type="ARBA" id="ARBA00023163"/>
    </source>
</evidence>
<evidence type="ECO:0000256" key="3">
    <source>
        <dbReference type="ARBA" id="ARBA00023125"/>
    </source>
</evidence>
<sequence>MEYQSGRSLEELAAFVAVVEANGFTAAARALRARKATLSQRVQDLEERLGVSLLVRTTRSLRVTDEGRAYFEHARRSLAAARDAEAVVAMAKSKPSGLLRVTTSAALAGVLMEGVVTPYLARYPDVSVELDTSVRRVDLVREGFHLALRVGPLDDSSLVARRLGVATGGYYASPRYLERRGAPERPEELLGLHDTVMVMVAREGGGPKAWPFARGAKKLSLVVRPRLSLSSFELAVQAAAAGAGVVRSPRYFVRPFLAKGRLVPVLEEWTPPGFDVHAVFPPGGALVPKTRVFLDMLAAWFDKNGGDA</sequence>
<dbReference type="SUPFAM" id="SSF46785">
    <property type="entry name" value="Winged helix' DNA-binding domain"/>
    <property type="match status" value="1"/>
</dbReference>
<keyword evidence="4" id="KW-0804">Transcription</keyword>
<dbReference type="Pfam" id="PF03466">
    <property type="entry name" value="LysR_substrate"/>
    <property type="match status" value="1"/>
</dbReference>
<evidence type="ECO:0000256" key="2">
    <source>
        <dbReference type="ARBA" id="ARBA00023015"/>
    </source>
</evidence>